<dbReference type="InterPro" id="IPR036085">
    <property type="entry name" value="PAZ_dom_sf"/>
</dbReference>
<reference evidence="2" key="1">
    <citation type="journal article" date="2020" name="Cell">
        <title>Large-Scale Comparative Analyses of Tick Genomes Elucidate Their Genetic Diversity and Vector Capacities.</title>
        <authorList>
            <consortium name="Tick Genome and Microbiome Consortium (TIGMIC)"/>
            <person name="Jia N."/>
            <person name="Wang J."/>
            <person name="Shi W."/>
            <person name="Du L."/>
            <person name="Sun Y."/>
            <person name="Zhan W."/>
            <person name="Jiang J.F."/>
            <person name="Wang Q."/>
            <person name="Zhang B."/>
            <person name="Ji P."/>
            <person name="Bell-Sakyi L."/>
            <person name="Cui X.M."/>
            <person name="Yuan T.T."/>
            <person name="Jiang B.G."/>
            <person name="Yang W.F."/>
            <person name="Lam T.T."/>
            <person name="Chang Q.C."/>
            <person name="Ding S.J."/>
            <person name="Wang X.J."/>
            <person name="Zhu J.G."/>
            <person name="Ruan X.D."/>
            <person name="Zhao L."/>
            <person name="Wei J.T."/>
            <person name="Ye R.Z."/>
            <person name="Que T.C."/>
            <person name="Du C.H."/>
            <person name="Zhou Y.H."/>
            <person name="Cheng J.X."/>
            <person name="Dai P.F."/>
            <person name="Guo W.B."/>
            <person name="Han X.H."/>
            <person name="Huang E.J."/>
            <person name="Li L.F."/>
            <person name="Wei W."/>
            <person name="Gao Y.C."/>
            <person name="Liu J.Z."/>
            <person name="Shao H.Z."/>
            <person name="Wang X."/>
            <person name="Wang C.C."/>
            <person name="Yang T.C."/>
            <person name="Huo Q.B."/>
            <person name="Li W."/>
            <person name="Chen H.Y."/>
            <person name="Chen S.E."/>
            <person name="Zhou L.G."/>
            <person name="Ni X.B."/>
            <person name="Tian J.H."/>
            <person name="Sheng Y."/>
            <person name="Liu T."/>
            <person name="Pan Y.S."/>
            <person name="Xia L.Y."/>
            <person name="Li J."/>
            <person name="Zhao F."/>
            <person name="Cao W.C."/>
        </authorList>
    </citation>
    <scope>NUCLEOTIDE SEQUENCE</scope>
    <source>
        <strain evidence="2">Rmic-2018</strain>
    </source>
</reference>
<comment type="caution">
    <text evidence="2">The sequence shown here is derived from an EMBL/GenBank/DDBJ whole genome shotgun (WGS) entry which is preliminary data.</text>
</comment>
<gene>
    <name evidence="2" type="ORF">HPB51_007001</name>
</gene>
<evidence type="ECO:0000313" key="2">
    <source>
        <dbReference type="EMBL" id="KAH8033100.1"/>
    </source>
</evidence>
<dbReference type="Gene3D" id="2.170.260.10">
    <property type="entry name" value="paz domain"/>
    <property type="match status" value="1"/>
</dbReference>
<organism evidence="2 3">
    <name type="scientific">Rhipicephalus microplus</name>
    <name type="common">Cattle tick</name>
    <name type="synonym">Boophilus microplus</name>
    <dbReference type="NCBI Taxonomy" id="6941"/>
    <lineage>
        <taxon>Eukaryota</taxon>
        <taxon>Metazoa</taxon>
        <taxon>Ecdysozoa</taxon>
        <taxon>Arthropoda</taxon>
        <taxon>Chelicerata</taxon>
        <taxon>Arachnida</taxon>
        <taxon>Acari</taxon>
        <taxon>Parasitiformes</taxon>
        <taxon>Ixodida</taxon>
        <taxon>Ixodoidea</taxon>
        <taxon>Ixodidae</taxon>
        <taxon>Rhipicephalinae</taxon>
        <taxon>Rhipicephalus</taxon>
        <taxon>Boophilus</taxon>
    </lineage>
</organism>
<keyword evidence="3" id="KW-1185">Reference proteome</keyword>
<dbReference type="InterPro" id="IPR012337">
    <property type="entry name" value="RNaseH-like_sf"/>
</dbReference>
<dbReference type="AlphaFoldDB" id="A0A9J6EFM6"/>
<evidence type="ECO:0000259" key="1">
    <source>
        <dbReference type="PROSITE" id="PS50821"/>
    </source>
</evidence>
<protein>
    <recommendedName>
        <fullName evidence="1">PAZ domain-containing protein</fullName>
    </recommendedName>
</protein>
<dbReference type="SUPFAM" id="SSF101690">
    <property type="entry name" value="PAZ domain"/>
    <property type="match status" value="1"/>
</dbReference>
<dbReference type="VEuPathDB" id="VectorBase:LOC119175597"/>
<dbReference type="Pfam" id="PF16487">
    <property type="entry name" value="ArgoMid"/>
    <property type="match status" value="1"/>
</dbReference>
<reference evidence="2" key="2">
    <citation type="submission" date="2021-09" db="EMBL/GenBank/DDBJ databases">
        <authorList>
            <person name="Jia N."/>
            <person name="Wang J."/>
            <person name="Shi W."/>
            <person name="Du L."/>
            <person name="Sun Y."/>
            <person name="Zhan W."/>
            <person name="Jiang J."/>
            <person name="Wang Q."/>
            <person name="Zhang B."/>
            <person name="Ji P."/>
            <person name="Sakyi L.B."/>
            <person name="Cui X."/>
            <person name="Yuan T."/>
            <person name="Jiang B."/>
            <person name="Yang W."/>
            <person name="Lam T.T.-Y."/>
            <person name="Chang Q."/>
            <person name="Ding S."/>
            <person name="Wang X."/>
            <person name="Zhu J."/>
            <person name="Ruan X."/>
            <person name="Zhao L."/>
            <person name="Wei J."/>
            <person name="Que T."/>
            <person name="Du C."/>
            <person name="Cheng J."/>
            <person name="Dai P."/>
            <person name="Han X."/>
            <person name="Huang E."/>
            <person name="Gao Y."/>
            <person name="Liu J."/>
            <person name="Shao H."/>
            <person name="Ye R."/>
            <person name="Li L."/>
            <person name="Wei W."/>
            <person name="Wang X."/>
            <person name="Wang C."/>
            <person name="Huo Q."/>
            <person name="Li W."/>
            <person name="Guo W."/>
            <person name="Chen H."/>
            <person name="Chen S."/>
            <person name="Zhou L."/>
            <person name="Zhou L."/>
            <person name="Ni X."/>
            <person name="Tian J."/>
            <person name="Zhou Y."/>
            <person name="Sheng Y."/>
            <person name="Liu T."/>
            <person name="Pan Y."/>
            <person name="Xia L."/>
            <person name="Li J."/>
            <person name="Zhao F."/>
            <person name="Cao W."/>
        </authorList>
    </citation>
    <scope>NUCLEOTIDE SEQUENCE</scope>
    <source>
        <strain evidence="2">Rmic-2018</strain>
        <tissue evidence="2">Larvae</tissue>
    </source>
</reference>
<sequence length="198" mass="22722">MQDGSRCSVADYFQNRYGRLVYPNLPCIQVGNLAHPVYLPLEVCEIVEGQHCRKKLDENHTSEMIKRTAQPPAKHFNEIRHLEPTQLKGRVLEPPSLVFENNVVTKPREGTWELHGKHFYKAASLTRKTLLNLIRFAQRDGLDNFVKLLVRTGNELGMRIEQPVDISSADTNRKPIRTMLLEEQCKVPNIQMVIIVLA</sequence>
<dbReference type="SUPFAM" id="SSF53098">
    <property type="entry name" value="Ribonuclease H-like"/>
    <property type="match status" value="1"/>
</dbReference>
<dbReference type="Gene3D" id="3.40.50.2300">
    <property type="match status" value="1"/>
</dbReference>
<proteinExistence type="predicted"/>
<dbReference type="CDD" id="cd02846">
    <property type="entry name" value="PAZ_argonaute_like"/>
    <property type="match status" value="1"/>
</dbReference>
<dbReference type="Pfam" id="PF02170">
    <property type="entry name" value="PAZ"/>
    <property type="match status" value="1"/>
</dbReference>
<dbReference type="InterPro" id="IPR003100">
    <property type="entry name" value="PAZ_dom"/>
</dbReference>
<dbReference type="GO" id="GO:0003723">
    <property type="term" value="F:RNA binding"/>
    <property type="evidence" value="ECO:0007669"/>
    <property type="project" value="InterPro"/>
</dbReference>
<dbReference type="Proteomes" id="UP000821866">
    <property type="component" value="Chromosome 2"/>
</dbReference>
<dbReference type="EMBL" id="JABSTU010000004">
    <property type="protein sequence ID" value="KAH8033100.1"/>
    <property type="molecule type" value="Genomic_DNA"/>
</dbReference>
<dbReference type="InterPro" id="IPR032473">
    <property type="entry name" value="Argonaute_Mid_dom"/>
</dbReference>
<accession>A0A9J6EFM6</accession>
<feature type="domain" description="PAZ" evidence="1">
    <location>
        <begin position="1"/>
        <end position="48"/>
    </location>
</feature>
<dbReference type="PROSITE" id="PS50821">
    <property type="entry name" value="PAZ"/>
    <property type="match status" value="1"/>
</dbReference>
<dbReference type="PANTHER" id="PTHR22891">
    <property type="entry name" value="EUKARYOTIC TRANSLATION INITIATION FACTOR 2C"/>
    <property type="match status" value="1"/>
</dbReference>
<name>A0A9J6EFM6_RHIMP</name>
<evidence type="ECO:0000313" key="3">
    <source>
        <dbReference type="Proteomes" id="UP000821866"/>
    </source>
</evidence>